<reference evidence="11" key="3">
    <citation type="submission" date="2025-08" db="UniProtKB">
        <authorList>
            <consortium name="RefSeq"/>
        </authorList>
    </citation>
    <scope>IDENTIFICATION</scope>
    <source>
        <strain evidence="11">NI907</strain>
    </source>
</reference>
<dbReference type="SMART" id="SM01031">
    <property type="entry name" value="BHD_2"/>
    <property type="match status" value="1"/>
</dbReference>
<dbReference type="InterPro" id="IPR018328">
    <property type="entry name" value="Rad4_beta-hairpin_dom3"/>
</dbReference>
<dbReference type="SUPFAM" id="SSF54001">
    <property type="entry name" value="Cysteine proteinases"/>
    <property type="match status" value="1"/>
</dbReference>
<dbReference type="InterPro" id="IPR036985">
    <property type="entry name" value="Transglutaminase-like_sf"/>
</dbReference>
<protein>
    <submittedName>
        <fullName evidence="11">Uncharacterized protein</fullName>
    </submittedName>
</protein>
<dbReference type="GO" id="GO:0003697">
    <property type="term" value="F:single-stranded DNA binding"/>
    <property type="evidence" value="ECO:0007669"/>
    <property type="project" value="TreeGrafter"/>
</dbReference>
<name>A0A6P8BCY9_PYRGI</name>
<dbReference type="InterPro" id="IPR018327">
    <property type="entry name" value="BHD_2"/>
</dbReference>
<feature type="region of interest" description="Disordered" evidence="6">
    <location>
        <begin position="219"/>
        <end position="246"/>
    </location>
</feature>
<dbReference type="InterPro" id="IPR042488">
    <property type="entry name" value="Rad4_BHD3_sf"/>
</dbReference>
<reference evidence="11" key="1">
    <citation type="journal article" date="2019" name="Mol. Biol. Evol.">
        <title>Blast fungal genomes show frequent chromosomal changes, gene gains and losses, and effector gene turnover.</title>
        <authorList>
            <person name="Gomez Luciano L.B."/>
            <person name="Jason Tsai I."/>
            <person name="Chuma I."/>
            <person name="Tosa Y."/>
            <person name="Chen Y.H."/>
            <person name="Li J.Y."/>
            <person name="Li M.Y."/>
            <person name="Jade Lu M.Y."/>
            <person name="Nakayashiki H."/>
            <person name="Li W.H."/>
        </authorList>
    </citation>
    <scope>NUCLEOTIDE SEQUENCE</scope>
    <source>
        <strain evidence="11">NI907</strain>
    </source>
</reference>
<evidence type="ECO:0000313" key="11">
    <source>
        <dbReference type="RefSeq" id="XP_030985103.1"/>
    </source>
</evidence>
<dbReference type="InterPro" id="IPR004583">
    <property type="entry name" value="DNA_repair_Rad4"/>
</dbReference>
<dbReference type="Pfam" id="PF10404">
    <property type="entry name" value="BHD_2"/>
    <property type="match status" value="1"/>
</dbReference>
<keyword evidence="10" id="KW-1185">Reference proteome</keyword>
<dbReference type="GO" id="GO:0000111">
    <property type="term" value="C:nucleotide-excision repair factor 2 complex"/>
    <property type="evidence" value="ECO:0007669"/>
    <property type="project" value="TreeGrafter"/>
</dbReference>
<keyword evidence="5" id="KW-0539">Nucleus</keyword>
<dbReference type="InterPro" id="IPR018325">
    <property type="entry name" value="Rad4/PNGase_transGLS-fold"/>
</dbReference>
<dbReference type="Proteomes" id="UP000515153">
    <property type="component" value="Unplaced"/>
</dbReference>
<gene>
    <name evidence="11" type="ORF">PgNI_03794</name>
</gene>
<dbReference type="Pfam" id="PF10405">
    <property type="entry name" value="BHD_3"/>
    <property type="match status" value="1"/>
</dbReference>
<dbReference type="GO" id="GO:0003684">
    <property type="term" value="F:damaged DNA binding"/>
    <property type="evidence" value="ECO:0007669"/>
    <property type="project" value="InterPro"/>
</dbReference>
<dbReference type="GO" id="GO:0071942">
    <property type="term" value="C:XPC complex"/>
    <property type="evidence" value="ECO:0007669"/>
    <property type="project" value="TreeGrafter"/>
</dbReference>
<dbReference type="FunFam" id="3.30.70.2460:FF:000001">
    <property type="entry name" value="DNA repair protein Rad4 family"/>
    <property type="match status" value="1"/>
</dbReference>
<feature type="domain" description="Rad4 beta-hairpin" evidence="7">
    <location>
        <begin position="613"/>
        <end position="672"/>
    </location>
</feature>
<evidence type="ECO:0000259" key="7">
    <source>
        <dbReference type="SMART" id="SM01030"/>
    </source>
</evidence>
<dbReference type="Pfam" id="PF03835">
    <property type="entry name" value="Rad4"/>
    <property type="match status" value="1"/>
</dbReference>
<feature type="region of interest" description="Disordered" evidence="6">
    <location>
        <begin position="1"/>
        <end position="77"/>
    </location>
</feature>
<feature type="region of interest" description="Disordered" evidence="6">
    <location>
        <begin position="871"/>
        <end position="904"/>
    </location>
</feature>
<dbReference type="GO" id="GO:0006298">
    <property type="term" value="P:mismatch repair"/>
    <property type="evidence" value="ECO:0007669"/>
    <property type="project" value="TreeGrafter"/>
</dbReference>
<dbReference type="SMART" id="SM01030">
    <property type="entry name" value="BHD_1"/>
    <property type="match status" value="1"/>
</dbReference>
<evidence type="ECO:0000256" key="2">
    <source>
        <dbReference type="ARBA" id="ARBA00009525"/>
    </source>
</evidence>
<evidence type="ECO:0000256" key="3">
    <source>
        <dbReference type="ARBA" id="ARBA00022763"/>
    </source>
</evidence>
<feature type="compositionally biased region" description="Acidic residues" evidence="6">
    <location>
        <begin position="425"/>
        <end position="448"/>
    </location>
</feature>
<evidence type="ECO:0000256" key="6">
    <source>
        <dbReference type="SAM" id="MobiDB-lite"/>
    </source>
</evidence>
<dbReference type="InterPro" id="IPR038765">
    <property type="entry name" value="Papain-like_cys_pep_sf"/>
</dbReference>
<evidence type="ECO:0000256" key="1">
    <source>
        <dbReference type="ARBA" id="ARBA00004123"/>
    </source>
</evidence>
<comment type="similarity">
    <text evidence="2">Belongs to the XPC family.</text>
</comment>
<feature type="compositionally biased region" description="Low complexity" evidence="6">
    <location>
        <begin position="10"/>
        <end position="20"/>
    </location>
</feature>
<keyword evidence="3" id="KW-0227">DNA damage</keyword>
<accession>A0A6P8BCY9</accession>
<feature type="domain" description="Rad4 beta-hairpin" evidence="8">
    <location>
        <begin position="674"/>
        <end position="737"/>
    </location>
</feature>
<dbReference type="Gene3D" id="2.20.20.110">
    <property type="entry name" value="Rad4, beta-hairpin domain BHD1"/>
    <property type="match status" value="1"/>
</dbReference>
<dbReference type="AlphaFoldDB" id="A0A6P8BCY9"/>
<feature type="region of interest" description="Disordered" evidence="6">
    <location>
        <begin position="373"/>
        <end position="448"/>
    </location>
</feature>
<dbReference type="GO" id="GO:0006289">
    <property type="term" value="P:nucleotide-excision repair"/>
    <property type="evidence" value="ECO:0007669"/>
    <property type="project" value="InterPro"/>
</dbReference>
<dbReference type="PANTHER" id="PTHR12135:SF2">
    <property type="entry name" value="DNA REPAIR PROTEIN RAD34"/>
    <property type="match status" value="1"/>
</dbReference>
<evidence type="ECO:0000256" key="4">
    <source>
        <dbReference type="ARBA" id="ARBA00023204"/>
    </source>
</evidence>
<feature type="compositionally biased region" description="Basic and acidic residues" evidence="6">
    <location>
        <begin position="373"/>
        <end position="383"/>
    </location>
</feature>
<organism evidence="10 11">
    <name type="scientific">Pyricularia grisea</name>
    <name type="common">Crabgrass-specific blast fungus</name>
    <name type="synonym">Magnaporthe grisea</name>
    <dbReference type="NCBI Taxonomy" id="148305"/>
    <lineage>
        <taxon>Eukaryota</taxon>
        <taxon>Fungi</taxon>
        <taxon>Dikarya</taxon>
        <taxon>Ascomycota</taxon>
        <taxon>Pezizomycotina</taxon>
        <taxon>Sordariomycetes</taxon>
        <taxon>Sordariomycetidae</taxon>
        <taxon>Magnaporthales</taxon>
        <taxon>Pyriculariaceae</taxon>
        <taxon>Pyricularia</taxon>
    </lineage>
</organism>
<dbReference type="Pfam" id="PF10403">
    <property type="entry name" value="BHD_1"/>
    <property type="match status" value="1"/>
</dbReference>
<dbReference type="KEGG" id="pgri:PgNI_03794"/>
<feature type="compositionally biased region" description="Polar residues" evidence="6">
    <location>
        <begin position="411"/>
        <end position="421"/>
    </location>
</feature>
<feature type="compositionally biased region" description="Basic and acidic residues" evidence="6">
    <location>
        <begin position="874"/>
        <end position="884"/>
    </location>
</feature>
<feature type="compositionally biased region" description="Polar residues" evidence="6">
    <location>
        <begin position="46"/>
        <end position="58"/>
    </location>
</feature>
<evidence type="ECO:0000256" key="5">
    <source>
        <dbReference type="ARBA" id="ARBA00023242"/>
    </source>
</evidence>
<reference evidence="11" key="2">
    <citation type="submission" date="2019-10" db="EMBL/GenBank/DDBJ databases">
        <authorList>
            <consortium name="NCBI Genome Project"/>
        </authorList>
    </citation>
    <scope>NUCLEOTIDE SEQUENCE</scope>
    <source>
        <strain evidence="11">NI907</strain>
    </source>
</reference>
<dbReference type="InterPro" id="IPR018326">
    <property type="entry name" value="Rad4_beta-hairpin_dom1"/>
</dbReference>
<evidence type="ECO:0000313" key="10">
    <source>
        <dbReference type="Proteomes" id="UP000515153"/>
    </source>
</evidence>
<dbReference type="PANTHER" id="PTHR12135">
    <property type="entry name" value="DNA REPAIR PROTEIN XP-C / RAD4"/>
    <property type="match status" value="1"/>
</dbReference>
<dbReference type="GO" id="GO:0005737">
    <property type="term" value="C:cytoplasm"/>
    <property type="evidence" value="ECO:0007669"/>
    <property type="project" value="TreeGrafter"/>
</dbReference>
<feature type="compositionally biased region" description="Basic and acidic residues" evidence="6">
    <location>
        <begin position="237"/>
        <end position="246"/>
    </location>
</feature>
<evidence type="ECO:0000259" key="8">
    <source>
        <dbReference type="SMART" id="SM01031"/>
    </source>
</evidence>
<comment type="subcellular location">
    <subcellularLocation>
        <location evidence="1">Nucleus</location>
    </subcellularLocation>
</comment>
<dbReference type="SMART" id="SM01032">
    <property type="entry name" value="BHD_3"/>
    <property type="match status" value="1"/>
</dbReference>
<feature type="domain" description="Rad4 beta-hairpin" evidence="9">
    <location>
        <begin position="744"/>
        <end position="818"/>
    </location>
</feature>
<feature type="compositionally biased region" description="Basic and acidic residues" evidence="6">
    <location>
        <begin position="976"/>
        <end position="990"/>
    </location>
</feature>
<feature type="compositionally biased region" description="Low complexity" evidence="6">
    <location>
        <begin position="62"/>
        <end position="77"/>
    </location>
</feature>
<feature type="region of interest" description="Disordered" evidence="6">
    <location>
        <begin position="976"/>
        <end position="1047"/>
    </location>
</feature>
<dbReference type="RefSeq" id="XP_030985103.1">
    <property type="nucleotide sequence ID" value="XM_031123847.1"/>
</dbReference>
<dbReference type="Gene3D" id="3.30.70.2460">
    <property type="entry name" value="Rad4, beta-hairpin domain BHD3"/>
    <property type="match status" value="1"/>
</dbReference>
<evidence type="ECO:0000259" key="9">
    <source>
        <dbReference type="SMART" id="SM01032"/>
    </source>
</evidence>
<keyword evidence="4" id="KW-0234">DNA repair</keyword>
<proteinExistence type="inferred from homology"/>
<dbReference type="GeneID" id="41958756"/>
<dbReference type="Gene3D" id="3.90.260.10">
    <property type="entry name" value="Transglutaminase-like"/>
    <property type="match status" value="1"/>
</dbReference>
<sequence length="1047" mass="117017">MPPRKRLRDASPSASANSSSTGNKRQKTKTNLAVPPRKATLFDSIDTVSTPGASTKTRSPADIIGVSDGDDSSLSSLSDTEFKDVVAAADRSLDVANEDSDGSDDDDDDIEFEDVQASLAPFAEDSVPSGDLELTLDMDGRISLTNEYGNKKGPSKRERITRNAVHRVHVMFLMWHNAVRNSWLCDGEVQGLLLSHIPPRVWEEYERWRRASALDKASDTPVLTSNVTKPKSKGKGTSKETVRPSRRDWGVAAQRLESGTVDMSHGDPLFRLMKALSAWWKQRFCVTAPGLRKVGYMSLERLDRLTKGFKNGEKNTALFGERIESLDEFRLCAQSCTGSRDVGAQLFTALLRGLGLEARMIASLQPLGYGWSKYEDADPEEQRSTQPPPEKTTQTKQPPQRKRKKNETRQQHGSSRSQGKQNGVVDEEDSNDVDDFEPQEVNSDDEMVVEVPKKMVSQGKTFDKDLEFPHYWTEVLSPVTHKYLAVDPVVKFTIATNRELVESFEPRGGRTEKARQVMAYIMGFSSDGTAKDVTVRYLKRQMLPGRTKGFRYPIEKVPVYNHKGKVKHYEHIDWIKSVLRGYVRGDKRHPITEVDEEENSTDLRPAKHEKKEVKEGDETLQYYKQSKEYVLERHLKREEALLEEATPVKLFKVKGKGGEFTEENVYLRKDVVQVKSAETWHKQGRAPKEGEKPLKMVPYRAATMNRKRDIAAAEAATGQKVLQGLYSMDQTDWIIPPPIKDGIIPKNAYGNIDLFAEHMCPQGAVHVPFRGAVKVCRRLDVDYAEAVIDFEFGHRMAVPVIQGVVIAEEHHDRVMEELAKDEAERARKEDAKRTAAALAMWRKMLMAMRITNRLREEYGNVGDGDLHIIQTSRGRADESTRKSTDASAGFDEDTAGGFLPAGYEDEGQETAWDATAEDNVAEDQEAPLVSSYFPVAGEDDEDDDDDLVVEDAQMDDATSSALASGAAILGTTDRASEHVVVSDDEQHQSDAPDLEDVVHSNGSSRATVSKRRRATIEASPVTRGRPSRQAARKANSKLRQVDSDTET</sequence>